<evidence type="ECO:0000256" key="6">
    <source>
        <dbReference type="ARBA" id="ARBA00022679"/>
    </source>
</evidence>
<dbReference type="NCBIfam" id="NF002995">
    <property type="entry name" value="PRK03759.1"/>
    <property type="match status" value="1"/>
</dbReference>
<dbReference type="InterPro" id="IPR002060">
    <property type="entry name" value="Squ/phyt_synthse"/>
</dbReference>
<dbReference type="InterPro" id="IPR033904">
    <property type="entry name" value="Trans_IPPS_HH"/>
</dbReference>
<comment type="pathway">
    <text evidence="1">Carotenoid biosynthesis; phytoene biosynthesis.</text>
</comment>
<feature type="binding site" evidence="10">
    <location>
        <position position="341"/>
    </location>
    <ligand>
        <name>Mn(2+)</name>
        <dbReference type="ChEBI" id="CHEBI:29035"/>
    </ligand>
</feature>
<keyword evidence="5 10" id="KW-0963">Cytoplasm</keyword>
<evidence type="ECO:0000313" key="14">
    <source>
        <dbReference type="Proteomes" id="UP001500390"/>
    </source>
</evidence>
<proteinExistence type="inferred from homology"/>
<comment type="pathway">
    <text evidence="2 10">Isoprenoid biosynthesis; dimethylallyl diphosphate biosynthesis; dimethylallyl diphosphate from isopentenyl diphosphate: step 1/1.</text>
</comment>
<comment type="cofactor">
    <cofactor evidence="10">
        <name>Mg(2+)</name>
        <dbReference type="ChEBI" id="CHEBI:18420"/>
    </cofactor>
    <text evidence="10">Binds 1 Mg(2+) ion per subunit. The magnesium ion binds only when substrate is bound.</text>
</comment>
<dbReference type="SUPFAM" id="SSF48576">
    <property type="entry name" value="Terpenoid synthases"/>
    <property type="match status" value="1"/>
</dbReference>
<dbReference type="SFLD" id="SFLDS00005">
    <property type="entry name" value="Isoprenoid_Synthase_Type_I"/>
    <property type="match status" value="1"/>
</dbReference>
<accession>A0ABP8K0K3</accession>
<sequence>MTAPTPRTSPEVLAAGYARCAEITREHGTTYYWGARLLPAASRRHVHAVYTLARLADDIVDLAGPEPGPETAAELDAFEASFWQALADGTSTDPVMAAVATSVRECGIADECFTRFFGAMRSDLTQRTYETWADLLAYMDGSAAVIGEMMLPVLNPRADAVVPARALGLAFQLTNFLRDVGEDLDRGRVYIPQEDLRRFGADPHARVVTPQWRELMAFQIERNRRLYREADAGIPILPGASRRCVATARVLYARILEGIEAADYDVFTSRARVPTARKAALAARMVTSRDPMRLVARDRAAVDPLGGAWVSDDPVVLVDEGGAPIGQGRKSAIHHDDTPLHLAFSCYVLDPAGRLLVTTRAASKPSFPGVVTNTVCGHPTPGEDLAQAVRRRARSELGVEVGDLRLVLPEFRYRAQMNGIVENEVCPVFVGWATSDSTAPDPDEVDDVQWVPWEQFRDEVLAGVRTVSPWATEQVPLLAALGPDPRSWPAGSRAALPPAATLGPGADALTPAS</sequence>
<dbReference type="HAMAP" id="MF_00202">
    <property type="entry name" value="Idi"/>
    <property type="match status" value="1"/>
</dbReference>
<comment type="similarity">
    <text evidence="3 10">Belongs to the IPP isomerase type 1 family.</text>
</comment>
<keyword evidence="8 10" id="KW-0414">Isoprene biosynthesis</keyword>
<keyword evidence="6" id="KW-0808">Transferase</keyword>
<feature type="compositionally biased region" description="Low complexity" evidence="11">
    <location>
        <begin position="494"/>
        <end position="513"/>
    </location>
</feature>
<dbReference type="InterPro" id="IPR011876">
    <property type="entry name" value="IsopentenylPP_isomerase_typ1"/>
</dbReference>
<feature type="binding site" evidence="10">
    <location>
        <position position="396"/>
    </location>
    <ligand>
        <name>Mg(2+)</name>
        <dbReference type="ChEBI" id="CHEBI:18420"/>
    </ligand>
</feature>
<dbReference type="SFLD" id="SFLDG01018">
    <property type="entry name" value="Squalene/Phytoene_Synthase_Lik"/>
    <property type="match status" value="1"/>
</dbReference>
<comment type="catalytic activity">
    <reaction evidence="10">
        <text>isopentenyl diphosphate = dimethylallyl diphosphate</text>
        <dbReference type="Rhea" id="RHEA:23284"/>
        <dbReference type="ChEBI" id="CHEBI:57623"/>
        <dbReference type="ChEBI" id="CHEBI:128769"/>
        <dbReference type="EC" id="5.3.3.2"/>
    </reaction>
</comment>
<dbReference type="PROSITE" id="PS51462">
    <property type="entry name" value="NUDIX"/>
    <property type="match status" value="1"/>
</dbReference>
<dbReference type="InterPro" id="IPR015797">
    <property type="entry name" value="NUDIX_hydrolase-like_dom_sf"/>
</dbReference>
<dbReference type="CDD" id="cd00683">
    <property type="entry name" value="Trans_IPPS_HH"/>
    <property type="match status" value="1"/>
</dbReference>
<feature type="active site" evidence="10">
    <location>
        <position position="376"/>
    </location>
</feature>
<dbReference type="SUPFAM" id="SSF55811">
    <property type="entry name" value="Nudix"/>
    <property type="match status" value="1"/>
</dbReference>
<comment type="cofactor">
    <cofactor evidence="10">
        <name>Mn(2+)</name>
        <dbReference type="ChEBI" id="CHEBI:29035"/>
    </cofactor>
    <text evidence="10">Binds 1 Mn(2+) ion per subunit.</text>
</comment>
<comment type="function">
    <text evidence="10">Catalyzes the 1,3-allylic rearrangement of the homoallylic substrate isopentenyl (IPP) to its highly electrophilic allylic isomer, dimethylallyl diphosphate (DMAPP).</text>
</comment>
<dbReference type="CDD" id="cd02885">
    <property type="entry name" value="NUDIX_IPP_Isomerase"/>
    <property type="match status" value="1"/>
</dbReference>
<dbReference type="InterPro" id="IPR044843">
    <property type="entry name" value="Trans_IPPS_bact-type"/>
</dbReference>
<gene>
    <name evidence="10" type="primary">idi</name>
    <name evidence="13" type="ORF">GCM10023153_23360</name>
</gene>
<dbReference type="SFLD" id="SFLDG01212">
    <property type="entry name" value="Phytoene_synthase_like"/>
    <property type="match status" value="1"/>
</dbReference>
<organism evidence="13 14">
    <name type="scientific">Ornithinibacter aureus</name>
    <dbReference type="NCBI Taxonomy" id="622664"/>
    <lineage>
        <taxon>Bacteria</taxon>
        <taxon>Bacillati</taxon>
        <taxon>Actinomycetota</taxon>
        <taxon>Actinomycetes</taxon>
        <taxon>Micrococcales</taxon>
        <taxon>Intrasporangiaceae</taxon>
        <taxon>Ornithinibacter</taxon>
    </lineage>
</organism>
<evidence type="ECO:0000256" key="11">
    <source>
        <dbReference type="SAM" id="MobiDB-lite"/>
    </source>
</evidence>
<evidence type="ECO:0000256" key="8">
    <source>
        <dbReference type="ARBA" id="ARBA00023229"/>
    </source>
</evidence>
<reference evidence="14" key="1">
    <citation type="journal article" date="2019" name="Int. J. Syst. Evol. Microbiol.">
        <title>The Global Catalogue of Microorganisms (GCM) 10K type strain sequencing project: providing services to taxonomists for standard genome sequencing and annotation.</title>
        <authorList>
            <consortium name="The Broad Institute Genomics Platform"/>
            <consortium name="The Broad Institute Genome Sequencing Center for Infectious Disease"/>
            <person name="Wu L."/>
            <person name="Ma J."/>
        </authorList>
    </citation>
    <scope>NUCLEOTIDE SEQUENCE [LARGE SCALE GENOMIC DNA]</scope>
    <source>
        <strain evidence="14">JCM 17738</strain>
    </source>
</reference>
<evidence type="ECO:0000256" key="10">
    <source>
        <dbReference type="HAMAP-Rule" id="MF_00202"/>
    </source>
</evidence>
<keyword evidence="9 10" id="KW-0413">Isomerase</keyword>
<dbReference type="PROSITE" id="PS01044">
    <property type="entry name" value="SQUALEN_PHYTOEN_SYN_1"/>
    <property type="match status" value="1"/>
</dbReference>
<dbReference type="Gene3D" id="3.90.79.10">
    <property type="entry name" value="Nucleoside Triphosphate Pyrophosphohydrolase"/>
    <property type="match status" value="1"/>
</dbReference>
<evidence type="ECO:0000256" key="4">
    <source>
        <dbReference type="ARBA" id="ARBA00012057"/>
    </source>
</evidence>
<name>A0ABP8K0K3_9MICO</name>
<evidence type="ECO:0000256" key="7">
    <source>
        <dbReference type="ARBA" id="ARBA00023211"/>
    </source>
</evidence>
<dbReference type="Pfam" id="PF00494">
    <property type="entry name" value="SQS_PSY"/>
    <property type="match status" value="1"/>
</dbReference>
<dbReference type="InterPro" id="IPR019845">
    <property type="entry name" value="Squalene/phytoene_synthase_CS"/>
</dbReference>
<dbReference type="InterPro" id="IPR000086">
    <property type="entry name" value="NUDIX_hydrolase_dom"/>
</dbReference>
<feature type="binding site" evidence="10">
    <location>
        <position position="378"/>
    </location>
    <ligand>
        <name>Mn(2+)</name>
        <dbReference type="ChEBI" id="CHEBI:29035"/>
    </ligand>
</feature>
<feature type="region of interest" description="Disordered" evidence="11">
    <location>
        <begin position="488"/>
        <end position="513"/>
    </location>
</feature>
<evidence type="ECO:0000256" key="5">
    <source>
        <dbReference type="ARBA" id="ARBA00022490"/>
    </source>
</evidence>
<dbReference type="PROSITE" id="PS01045">
    <property type="entry name" value="SQUALEN_PHYTOEN_SYN_2"/>
    <property type="match status" value="1"/>
</dbReference>
<dbReference type="PANTHER" id="PTHR31480">
    <property type="entry name" value="BIFUNCTIONAL LYCOPENE CYCLASE/PHYTOENE SYNTHASE"/>
    <property type="match status" value="1"/>
</dbReference>
<evidence type="ECO:0000256" key="3">
    <source>
        <dbReference type="ARBA" id="ARBA00007579"/>
    </source>
</evidence>
<feature type="binding site" evidence="10">
    <location>
        <position position="422"/>
    </location>
    <ligand>
        <name>Mn(2+)</name>
        <dbReference type="ChEBI" id="CHEBI:29035"/>
    </ligand>
</feature>
<feature type="active site" evidence="10">
    <location>
        <position position="424"/>
    </location>
</feature>
<evidence type="ECO:0000256" key="1">
    <source>
        <dbReference type="ARBA" id="ARBA00004684"/>
    </source>
</evidence>
<evidence type="ECO:0000259" key="12">
    <source>
        <dbReference type="PROSITE" id="PS51462"/>
    </source>
</evidence>
<keyword evidence="10" id="KW-0479">Metal-binding</keyword>
<dbReference type="NCBIfam" id="TIGR02150">
    <property type="entry name" value="IPP_isom_1"/>
    <property type="match status" value="1"/>
</dbReference>
<feature type="domain" description="Nudix hydrolase" evidence="12">
    <location>
        <begin position="339"/>
        <end position="473"/>
    </location>
</feature>
<dbReference type="EMBL" id="BAABFX010000032">
    <property type="protein sequence ID" value="GAA4398452.1"/>
    <property type="molecule type" value="Genomic_DNA"/>
</dbReference>
<comment type="caution">
    <text evidence="13">The sequence shown here is derived from an EMBL/GenBank/DDBJ whole genome shotgun (WGS) entry which is preliminary data.</text>
</comment>
<comment type="subcellular location">
    <subcellularLocation>
        <location evidence="10">Cytoplasm</location>
    </subcellularLocation>
</comment>
<dbReference type="InterPro" id="IPR008949">
    <property type="entry name" value="Isoprenoid_synthase_dom_sf"/>
</dbReference>
<dbReference type="EC" id="5.3.3.2" evidence="4 10"/>
<feature type="binding site" evidence="10">
    <location>
        <position position="424"/>
    </location>
    <ligand>
        <name>Mn(2+)</name>
        <dbReference type="ChEBI" id="CHEBI:29035"/>
    </ligand>
</feature>
<keyword evidence="10" id="KW-0460">Magnesium</keyword>
<protein>
    <recommendedName>
        <fullName evidence="4 10">Isopentenyl-diphosphate Delta-isomerase</fullName>
        <shortName evidence="10">IPP isomerase</shortName>
        <ecNumber evidence="4 10">5.3.3.2</ecNumber>
    </recommendedName>
    <alternativeName>
        <fullName evidence="10">IPP:DMAPP isomerase</fullName>
    </alternativeName>
    <alternativeName>
        <fullName evidence="10">Isopentenyl pyrophosphate isomerase</fullName>
    </alternativeName>
</protein>
<keyword evidence="14" id="KW-1185">Reference proteome</keyword>
<feature type="binding site" evidence="10">
    <location>
        <position position="334"/>
    </location>
    <ligand>
        <name>Mn(2+)</name>
        <dbReference type="ChEBI" id="CHEBI:29035"/>
    </ligand>
</feature>
<evidence type="ECO:0000256" key="2">
    <source>
        <dbReference type="ARBA" id="ARBA00004826"/>
    </source>
</evidence>
<evidence type="ECO:0000256" key="9">
    <source>
        <dbReference type="ARBA" id="ARBA00023235"/>
    </source>
</evidence>
<dbReference type="Gene3D" id="1.10.600.10">
    <property type="entry name" value="Farnesyl Diphosphate Synthase"/>
    <property type="match status" value="1"/>
</dbReference>
<keyword evidence="7 10" id="KW-0464">Manganese</keyword>
<evidence type="ECO:0000313" key="13">
    <source>
        <dbReference type="EMBL" id="GAA4398452.1"/>
    </source>
</evidence>
<dbReference type="RefSeq" id="WP_246196888.1">
    <property type="nucleotide sequence ID" value="NZ_BAABFX010000032.1"/>
</dbReference>
<dbReference type="InterPro" id="IPR056375">
    <property type="entry name" value="Idi_bact"/>
</dbReference>
<dbReference type="Pfam" id="PF00293">
    <property type="entry name" value="NUDIX"/>
    <property type="match status" value="1"/>
</dbReference>
<dbReference type="Proteomes" id="UP001500390">
    <property type="component" value="Unassembled WGS sequence"/>
</dbReference>